<reference evidence="1 2" key="1">
    <citation type="journal article" date="2021" name="Res Sq">
        <title>Streptomyces Pimoensis sp. nov., Isolated From the Taklimakan Desert in Xinjiang, China.</title>
        <authorList>
            <person name="Zhang P."/>
            <person name="Luo X."/>
            <person name="Luo X."/>
            <person name="Liu Z."/>
            <person name="Xia Z."/>
            <person name="Wan C."/>
            <person name="zhang L."/>
        </authorList>
    </citation>
    <scope>NUCLEOTIDE SEQUENCE [LARGE SCALE GENOMIC DNA]</scope>
    <source>
        <strain evidence="1 2">TRM75549</strain>
    </source>
</reference>
<evidence type="ECO:0000313" key="1">
    <source>
        <dbReference type="EMBL" id="MEZ3180807.1"/>
    </source>
</evidence>
<keyword evidence="2" id="KW-1185">Reference proteome</keyword>
<evidence type="ECO:0000313" key="2">
    <source>
        <dbReference type="Proteomes" id="UP001567537"/>
    </source>
</evidence>
<organism evidence="1 2">
    <name type="scientific">Streptomyces pimonensis</name>
    <dbReference type="NCBI Taxonomy" id="2860288"/>
    <lineage>
        <taxon>Bacteria</taxon>
        <taxon>Bacillati</taxon>
        <taxon>Actinomycetota</taxon>
        <taxon>Actinomycetes</taxon>
        <taxon>Kitasatosporales</taxon>
        <taxon>Streptomycetaceae</taxon>
        <taxon>Streptomyces</taxon>
    </lineage>
</organism>
<sequence>MTNSSGVVTFTWPAGAFLMPPVVALAVQAGDGFRSARISANTATSTTVTVLAASGVTLLGIGVLAAGAPAVGVTVHATATATP</sequence>
<dbReference type="Proteomes" id="UP001567537">
    <property type="component" value="Unassembled WGS sequence"/>
</dbReference>
<comment type="caution">
    <text evidence="1">The sequence shown here is derived from an EMBL/GenBank/DDBJ whole genome shotgun (WGS) entry which is preliminary data.</text>
</comment>
<dbReference type="RefSeq" id="WP_371239734.1">
    <property type="nucleotide sequence ID" value="NZ_JAHWZY010000019.1"/>
</dbReference>
<protein>
    <submittedName>
        <fullName evidence="1">Uncharacterized protein</fullName>
    </submittedName>
</protein>
<accession>A0ABV4J465</accession>
<dbReference type="EMBL" id="JAHWZY010000019">
    <property type="protein sequence ID" value="MEZ3180807.1"/>
    <property type="molecule type" value="Genomic_DNA"/>
</dbReference>
<gene>
    <name evidence="1" type="ORF">KYY02_19565</name>
</gene>
<proteinExistence type="predicted"/>
<name>A0ABV4J465_9ACTN</name>